<evidence type="ECO:0000313" key="1">
    <source>
        <dbReference type="EMBL" id="QVL34399.1"/>
    </source>
</evidence>
<proteinExistence type="predicted"/>
<evidence type="ECO:0000313" key="2">
    <source>
        <dbReference type="Proteomes" id="UP000676194"/>
    </source>
</evidence>
<reference evidence="1" key="1">
    <citation type="submission" date="2021-05" db="EMBL/GenBank/DDBJ databases">
        <title>Complete genome sequence of the cellulolytic planctomycete Telmatocola sphagniphila SP2T and characterization of the first cellulase from planctomycetes.</title>
        <authorList>
            <person name="Rakitin A.L."/>
            <person name="Beletsky A.V."/>
            <person name="Naumoff D.G."/>
            <person name="Kulichevskaya I.S."/>
            <person name="Mardanov A.V."/>
            <person name="Ravin N.V."/>
            <person name="Dedysh S.N."/>
        </authorList>
    </citation>
    <scope>NUCLEOTIDE SEQUENCE</scope>
    <source>
        <strain evidence="1">SP2T</strain>
    </source>
</reference>
<dbReference type="Proteomes" id="UP000676194">
    <property type="component" value="Chromosome"/>
</dbReference>
<dbReference type="AlphaFoldDB" id="A0A8E6EV25"/>
<accession>A0A8E6EV25</accession>
<keyword evidence="2" id="KW-1185">Reference proteome</keyword>
<name>A0A8E6EV25_9BACT</name>
<dbReference type="RefSeq" id="WP_213499369.1">
    <property type="nucleotide sequence ID" value="NZ_CP074694.1"/>
</dbReference>
<dbReference type="KEGG" id="tsph:KIH39_10975"/>
<protein>
    <submittedName>
        <fullName evidence="1">Uncharacterized protein</fullName>
    </submittedName>
</protein>
<organism evidence="1 2">
    <name type="scientific">Telmatocola sphagniphila</name>
    <dbReference type="NCBI Taxonomy" id="1123043"/>
    <lineage>
        <taxon>Bacteria</taxon>
        <taxon>Pseudomonadati</taxon>
        <taxon>Planctomycetota</taxon>
        <taxon>Planctomycetia</taxon>
        <taxon>Gemmatales</taxon>
        <taxon>Gemmataceae</taxon>
    </lineage>
</organism>
<gene>
    <name evidence="1" type="ORF">KIH39_10975</name>
</gene>
<sequence>MRQEISVLALIKGKERFVFVYDEDSREKLIDSIRNQAADPDVSLTWFDAAVLTERARLQAQTPSTIREVGVRD</sequence>
<dbReference type="EMBL" id="CP074694">
    <property type="protein sequence ID" value="QVL34399.1"/>
    <property type="molecule type" value="Genomic_DNA"/>
</dbReference>